<protein>
    <submittedName>
        <fullName evidence="1">Uncharacterized protein</fullName>
    </submittedName>
</protein>
<proteinExistence type="predicted"/>
<dbReference type="Proteomes" id="UP001163603">
    <property type="component" value="Chromosome 15"/>
</dbReference>
<dbReference type="EMBL" id="CM047750">
    <property type="protein sequence ID" value="KAJ0007497.1"/>
    <property type="molecule type" value="Genomic_DNA"/>
</dbReference>
<reference evidence="2" key="1">
    <citation type="journal article" date="2023" name="G3 (Bethesda)">
        <title>Genome assembly and association tests identify interacting loci associated with vigor, precocity, and sex in interspecific pistachio rootstocks.</title>
        <authorList>
            <person name="Palmer W."/>
            <person name="Jacygrad E."/>
            <person name="Sagayaradj S."/>
            <person name="Cavanaugh K."/>
            <person name="Han R."/>
            <person name="Bertier L."/>
            <person name="Beede B."/>
            <person name="Kafkas S."/>
            <person name="Golino D."/>
            <person name="Preece J."/>
            <person name="Michelmore R."/>
        </authorList>
    </citation>
    <scope>NUCLEOTIDE SEQUENCE [LARGE SCALE GENOMIC DNA]</scope>
</reference>
<comment type="caution">
    <text evidence="1">The sequence shown here is derived from an EMBL/GenBank/DDBJ whole genome shotgun (WGS) entry which is preliminary data.</text>
</comment>
<evidence type="ECO:0000313" key="1">
    <source>
        <dbReference type="EMBL" id="KAJ0007497.1"/>
    </source>
</evidence>
<keyword evidence="2" id="KW-1185">Reference proteome</keyword>
<organism evidence="1 2">
    <name type="scientific">Pistacia integerrima</name>
    <dbReference type="NCBI Taxonomy" id="434235"/>
    <lineage>
        <taxon>Eukaryota</taxon>
        <taxon>Viridiplantae</taxon>
        <taxon>Streptophyta</taxon>
        <taxon>Embryophyta</taxon>
        <taxon>Tracheophyta</taxon>
        <taxon>Spermatophyta</taxon>
        <taxon>Magnoliopsida</taxon>
        <taxon>eudicotyledons</taxon>
        <taxon>Gunneridae</taxon>
        <taxon>Pentapetalae</taxon>
        <taxon>rosids</taxon>
        <taxon>malvids</taxon>
        <taxon>Sapindales</taxon>
        <taxon>Anacardiaceae</taxon>
        <taxon>Pistacia</taxon>
    </lineage>
</organism>
<sequence length="135" mass="15210">MLSSEVVSWSLKKQQVVTLSSIEVEFIAAASCAYQVVSLRRILEELHFHQEGSTLIYCDNSSSIKLSKKLMLHGRSKHIDVRFHFLYDLTKEGVVELIHCQCQNQIADTLTKPLKLGAFVKLHGLLGVCSGFYIN</sequence>
<accession>A0ACC0X1H5</accession>
<name>A0ACC0X1H5_9ROSI</name>
<evidence type="ECO:0000313" key="2">
    <source>
        <dbReference type="Proteomes" id="UP001163603"/>
    </source>
</evidence>
<gene>
    <name evidence="1" type="ORF">Pint_30541</name>
</gene>